<feature type="compositionally biased region" description="Basic and acidic residues" evidence="1">
    <location>
        <begin position="908"/>
        <end position="924"/>
    </location>
</feature>
<dbReference type="Proteomes" id="UP000593567">
    <property type="component" value="Unassembled WGS sequence"/>
</dbReference>
<feature type="region of interest" description="Disordered" evidence="1">
    <location>
        <begin position="906"/>
        <end position="935"/>
    </location>
</feature>
<feature type="region of interest" description="Disordered" evidence="1">
    <location>
        <begin position="966"/>
        <end position="1028"/>
    </location>
</feature>
<sequence length="1028" mass="112324">MFRNDYQGGNFFEIFSAQGKDPTSQWKLQGSAGIRKKFEKEVKGYVYTLEGAVATTKMVIPKDIKHSLSLVQRYLIFQINVPKGGEFSIEIGVTDTGNNKRRLNLSTSVKEISTTPLHAKLPLTVLRKSMWLNCCCDMVSIVGETWPGQTYSKIDSLSISANCSLRRVMTMRLQPPDTTDDDSIYGTSESVTSPGVDQIPRQCQLPLDLHHLTQIINMHKIRASEVKVKHDRPLPIELDLSASGRRGQMNESFHIAFGTKIGKPPTAGVGRKSTSSGLPSPSSMRSSAGASSRESYDMSARPTARSHRQSHADRTSFPHNINNRQRLLSDPGKSADRANNPLNESKSWSGSEMQEQKLHEAGFAVPHPPPRDSSTESTGRRRPKVRSSERQYRTPADAHLNPLHVNSTGHHHTVSAPSIPHIRQNSDQREDNSAKLKLSPLKMNKLAPINRQSQQPLQSAHEPRLHVNKTPLQPLDQQSGNVKNHNAVPAVVWTSHTNSGSKGSKVAPNPWYQEDINSAVGGADESVSEVIEAVREKMESLEQGADSDEDRRDLIDSLENFIKSDDGGSSSSDDDVAPALFQFRAPPTAAVNSLSRKPAAELAAINSRRSPNPTSDGDYQPASTYRSKPEQDTPTPGAKTILKTEALVPRPPDSPRVSSRPNSGRLRSRGGSRASNYSNKPTPDSSANGDELGKALANHTSKLVKDSQLALSNGGADDICADKGISSSKALELSPDTPSGGEGGMSSKHSQVKRLLQYGGEMEGLPSPRASEQEPRISSAGRRGGSASSRRSDLTSTDSESAKEDLAVPYQVQLLRTSDRGSPVSSRGSTRLSRKSLREIPESDRRLANAQHSSTSPVQTTHEPTPYRYMEETFDEEKMLQFMKREQELGGSIDEQNNLKRPIAVSGHRYEHEVSPSDGEHSSDESSMTMPLGSHDYKEEMKDTLERSDNREQTMFSPPIFIASQNRSDGSFSTSGLSLPAYRDKKQKRLSTSSGVGTLADHSPGRGRCRGGGGGTRSHIRSGAQLLL</sequence>
<evidence type="ECO:0000259" key="2">
    <source>
        <dbReference type="Pfam" id="PF05018"/>
    </source>
</evidence>
<dbReference type="PANTHER" id="PTHR12458">
    <property type="entry name" value="ORF PROTEIN"/>
    <property type="match status" value="1"/>
</dbReference>
<feature type="region of interest" description="Disordered" evidence="1">
    <location>
        <begin position="176"/>
        <end position="198"/>
    </location>
</feature>
<dbReference type="OrthoDB" id="10261083at2759"/>
<feature type="compositionally biased region" description="Polar residues" evidence="1">
    <location>
        <begin position="340"/>
        <end position="353"/>
    </location>
</feature>
<feature type="compositionally biased region" description="Polar residues" evidence="1">
    <location>
        <begin position="317"/>
        <end position="326"/>
    </location>
</feature>
<dbReference type="InterPro" id="IPR040441">
    <property type="entry name" value="CFA20/CFAP20DC"/>
</dbReference>
<feature type="compositionally biased region" description="Low complexity" evidence="1">
    <location>
        <begin position="273"/>
        <end position="293"/>
    </location>
</feature>
<feature type="compositionally biased region" description="Low complexity" evidence="1">
    <location>
        <begin position="778"/>
        <end position="799"/>
    </location>
</feature>
<protein>
    <submittedName>
        <fullName evidence="3">C3orf67</fullName>
    </submittedName>
</protein>
<dbReference type="AlphaFoldDB" id="A0A7J7IWC7"/>
<evidence type="ECO:0000256" key="1">
    <source>
        <dbReference type="SAM" id="MobiDB-lite"/>
    </source>
</evidence>
<accession>A0A7J7IWC7</accession>
<dbReference type="InterPro" id="IPR007714">
    <property type="entry name" value="CFA20_dom"/>
</dbReference>
<feature type="compositionally biased region" description="Low complexity" evidence="1">
    <location>
        <begin position="655"/>
        <end position="675"/>
    </location>
</feature>
<feature type="domain" description="CFA20" evidence="2">
    <location>
        <begin position="1"/>
        <end position="170"/>
    </location>
</feature>
<dbReference type="Pfam" id="PF05018">
    <property type="entry name" value="CFA20_dom"/>
    <property type="match status" value="1"/>
</dbReference>
<gene>
    <name evidence="3" type="ORF">EB796_023492</name>
</gene>
<dbReference type="EMBL" id="VXIV02003328">
    <property type="protein sequence ID" value="KAF6018199.1"/>
    <property type="molecule type" value="Genomic_DNA"/>
</dbReference>
<feature type="compositionally biased region" description="Polar residues" evidence="1">
    <location>
        <begin position="676"/>
        <end position="688"/>
    </location>
</feature>
<feature type="compositionally biased region" description="Basic and acidic residues" evidence="1">
    <location>
        <begin position="836"/>
        <end position="847"/>
    </location>
</feature>
<name>A0A7J7IWC7_BUGNE</name>
<comment type="caution">
    <text evidence="3">The sequence shown here is derived from an EMBL/GenBank/DDBJ whole genome shotgun (WGS) entry which is preliminary data.</text>
</comment>
<feature type="compositionally biased region" description="Polar residues" evidence="1">
    <location>
        <begin position="607"/>
        <end position="626"/>
    </location>
</feature>
<reference evidence="3" key="1">
    <citation type="submission" date="2020-06" db="EMBL/GenBank/DDBJ databases">
        <title>Draft genome of Bugula neritina, a colonial animal packing powerful symbionts and potential medicines.</title>
        <authorList>
            <person name="Rayko M."/>
        </authorList>
    </citation>
    <scope>NUCLEOTIDE SEQUENCE [LARGE SCALE GENOMIC DNA]</scope>
    <source>
        <strain evidence="3">Kwan_BN1</strain>
    </source>
</reference>
<feature type="compositionally biased region" description="Polar residues" evidence="1">
    <location>
        <begin position="850"/>
        <end position="863"/>
    </location>
</feature>
<feature type="compositionally biased region" description="Polar residues" evidence="1">
    <location>
        <begin position="185"/>
        <end position="195"/>
    </location>
</feature>
<keyword evidence="4" id="KW-1185">Reference proteome</keyword>
<evidence type="ECO:0000313" key="3">
    <source>
        <dbReference type="EMBL" id="KAF6018199.1"/>
    </source>
</evidence>
<feature type="compositionally biased region" description="Polar residues" evidence="1">
    <location>
        <begin position="966"/>
        <end position="977"/>
    </location>
</feature>
<evidence type="ECO:0000313" key="4">
    <source>
        <dbReference type="Proteomes" id="UP000593567"/>
    </source>
</evidence>
<proteinExistence type="predicted"/>
<organism evidence="3 4">
    <name type="scientific">Bugula neritina</name>
    <name type="common">Brown bryozoan</name>
    <name type="synonym">Sertularia neritina</name>
    <dbReference type="NCBI Taxonomy" id="10212"/>
    <lineage>
        <taxon>Eukaryota</taxon>
        <taxon>Metazoa</taxon>
        <taxon>Spiralia</taxon>
        <taxon>Lophotrochozoa</taxon>
        <taxon>Bryozoa</taxon>
        <taxon>Gymnolaemata</taxon>
        <taxon>Cheilostomatida</taxon>
        <taxon>Flustrina</taxon>
        <taxon>Buguloidea</taxon>
        <taxon>Bugulidae</taxon>
        <taxon>Bugula</taxon>
    </lineage>
</organism>
<feature type="compositionally biased region" description="Basic and acidic residues" evidence="1">
    <location>
        <begin position="424"/>
        <end position="433"/>
    </location>
</feature>
<feature type="region of interest" description="Disordered" evidence="1">
    <location>
        <begin position="713"/>
        <end position="865"/>
    </location>
</feature>
<feature type="region of interest" description="Disordered" evidence="1">
    <location>
        <begin position="604"/>
        <end position="694"/>
    </location>
</feature>
<feature type="region of interest" description="Disordered" evidence="1">
    <location>
        <begin position="258"/>
        <end position="433"/>
    </location>
</feature>